<dbReference type="Pfam" id="PF08450">
    <property type="entry name" value="SGL"/>
    <property type="match status" value="1"/>
</dbReference>
<keyword evidence="1" id="KW-0677">Repeat</keyword>
<dbReference type="InterPro" id="IPR013658">
    <property type="entry name" value="SGL"/>
</dbReference>
<feature type="domain" description="SMP-30/Gluconolactonase/LRE-like region" evidence="5">
    <location>
        <begin position="85"/>
        <end position="191"/>
    </location>
</feature>
<dbReference type="InterPro" id="IPR001258">
    <property type="entry name" value="NHL_repeat"/>
</dbReference>
<keyword evidence="7" id="KW-1185">Reference proteome</keyword>
<reference evidence="7" key="1">
    <citation type="journal article" date="2022" name="Int. J. Syst. Evol. Microbiol.">
        <title>Anaeromyxobacter oryzae sp. nov., Anaeromyxobacter diazotrophicus sp. nov. and Anaeromyxobacter paludicola sp. nov., isolated from paddy soils.</title>
        <authorList>
            <person name="Itoh H."/>
            <person name="Xu Z."/>
            <person name="Mise K."/>
            <person name="Masuda Y."/>
            <person name="Ushijima N."/>
            <person name="Hayakawa C."/>
            <person name="Shiratori Y."/>
            <person name="Senoo K."/>
        </authorList>
    </citation>
    <scope>NUCLEOTIDE SEQUENCE [LARGE SCALE GENOMIC DNA]</scope>
    <source>
        <strain evidence="7">Red232</strain>
    </source>
</reference>
<gene>
    <name evidence="6" type="ORF">AMOR_58420</name>
</gene>
<evidence type="ECO:0000256" key="2">
    <source>
        <dbReference type="PROSITE-ProRule" id="PRU00504"/>
    </source>
</evidence>
<name>A0ABM7X4Y5_9BACT</name>
<keyword evidence="4" id="KW-0732">Signal</keyword>
<protein>
    <recommendedName>
        <fullName evidence="5">SMP-30/Gluconolactonase/LRE-like region domain-containing protein</fullName>
    </recommendedName>
</protein>
<dbReference type="SUPFAM" id="SSF101898">
    <property type="entry name" value="NHL repeat"/>
    <property type="match status" value="1"/>
</dbReference>
<dbReference type="PROSITE" id="PS51257">
    <property type="entry name" value="PROKAR_LIPOPROTEIN"/>
    <property type="match status" value="1"/>
</dbReference>
<organism evidence="6 7">
    <name type="scientific">Anaeromyxobacter oryzae</name>
    <dbReference type="NCBI Taxonomy" id="2918170"/>
    <lineage>
        <taxon>Bacteria</taxon>
        <taxon>Pseudomonadati</taxon>
        <taxon>Myxococcota</taxon>
        <taxon>Myxococcia</taxon>
        <taxon>Myxococcales</taxon>
        <taxon>Cystobacterineae</taxon>
        <taxon>Anaeromyxobacteraceae</taxon>
        <taxon>Anaeromyxobacter</taxon>
    </lineage>
</organism>
<evidence type="ECO:0000256" key="3">
    <source>
        <dbReference type="SAM" id="MobiDB-lite"/>
    </source>
</evidence>
<dbReference type="InterPro" id="IPR011042">
    <property type="entry name" value="6-blade_b-propeller_TolB-like"/>
</dbReference>
<evidence type="ECO:0000256" key="4">
    <source>
        <dbReference type="SAM" id="SignalP"/>
    </source>
</evidence>
<dbReference type="Gene3D" id="2.120.10.30">
    <property type="entry name" value="TolB, C-terminal domain"/>
    <property type="match status" value="2"/>
</dbReference>
<feature type="signal peptide" evidence="4">
    <location>
        <begin position="1"/>
        <end position="25"/>
    </location>
</feature>
<feature type="chain" id="PRO_5046965342" description="SMP-30/Gluconolactonase/LRE-like region domain-containing protein" evidence="4">
    <location>
        <begin position="26"/>
        <end position="392"/>
    </location>
</feature>
<dbReference type="PANTHER" id="PTHR24104">
    <property type="entry name" value="E3 UBIQUITIN-PROTEIN LIGASE NHLRC1-RELATED"/>
    <property type="match status" value="1"/>
</dbReference>
<evidence type="ECO:0000313" key="7">
    <source>
        <dbReference type="Proteomes" id="UP001162891"/>
    </source>
</evidence>
<feature type="compositionally biased region" description="Pro residues" evidence="3">
    <location>
        <begin position="365"/>
        <end position="380"/>
    </location>
</feature>
<sequence>MHARHFRRFPRTLAAALAGALLAGALGGCATASKKPDKDLVWPPPPEKARIKFVKAFSSEEQLRTGAFDVALRVLVPSSGDVVVAQPTGLALTPDEKALFVACSSAGRLLRVDLSSGSMKIVAQDEGRSPSRPFSVAVDAAGKFYVSDLAQNAIWVYAPDGKFLLRLQNAFLERPTGIAIDRRRQLLYVVSGVSNHSDKHRVEVFSLAGEHVRTIGTRGSGPGEFNFPTNVAVGPDGTLYVVDMLNFRIQVFDPEGQLLGMFGQIGAGQPGTFDKAKAIALDAFGNIYVTDSQQGFVQLFNPRYEPLMAFAGRANVPGFMLVPTAIVIDSRNTIYVADFAAGLVNVYELINTRAQDGLAREPEPAAAPPAAAPAATPPAAAPATSRQNAQDG</sequence>
<dbReference type="PANTHER" id="PTHR24104:SF25">
    <property type="entry name" value="PROTEIN LIN-41"/>
    <property type="match status" value="1"/>
</dbReference>
<dbReference type="EMBL" id="AP025591">
    <property type="protein sequence ID" value="BDG06846.1"/>
    <property type="molecule type" value="Genomic_DNA"/>
</dbReference>
<evidence type="ECO:0000259" key="5">
    <source>
        <dbReference type="Pfam" id="PF08450"/>
    </source>
</evidence>
<evidence type="ECO:0000313" key="6">
    <source>
        <dbReference type="EMBL" id="BDG06846.1"/>
    </source>
</evidence>
<dbReference type="Pfam" id="PF17170">
    <property type="entry name" value="DUF5128"/>
    <property type="match status" value="1"/>
</dbReference>
<dbReference type="Proteomes" id="UP001162891">
    <property type="component" value="Chromosome"/>
</dbReference>
<accession>A0ABM7X4Y5</accession>
<proteinExistence type="predicted"/>
<feature type="repeat" description="NHL" evidence="2">
    <location>
        <begin position="212"/>
        <end position="255"/>
    </location>
</feature>
<feature type="region of interest" description="Disordered" evidence="3">
    <location>
        <begin position="357"/>
        <end position="392"/>
    </location>
</feature>
<dbReference type="InterPro" id="IPR050952">
    <property type="entry name" value="TRIM-NHL_E3_ligases"/>
</dbReference>
<dbReference type="PROSITE" id="PS51125">
    <property type="entry name" value="NHL"/>
    <property type="match status" value="1"/>
</dbReference>
<dbReference type="RefSeq" id="WP_248357321.1">
    <property type="nucleotide sequence ID" value="NZ_AP025591.1"/>
</dbReference>
<evidence type="ECO:0000256" key="1">
    <source>
        <dbReference type="ARBA" id="ARBA00022737"/>
    </source>
</evidence>